<organism evidence="1 2">
    <name type="scientific">Micromonospora mirobrigensis</name>
    <dbReference type="NCBI Taxonomy" id="262898"/>
    <lineage>
        <taxon>Bacteria</taxon>
        <taxon>Bacillati</taxon>
        <taxon>Actinomycetota</taxon>
        <taxon>Actinomycetes</taxon>
        <taxon>Micromonosporales</taxon>
        <taxon>Micromonosporaceae</taxon>
        <taxon>Micromonospora</taxon>
    </lineage>
</organism>
<dbReference type="RefSeq" id="WP_091610483.1">
    <property type="nucleotide sequence ID" value="NZ_FMCX01000006.1"/>
</dbReference>
<dbReference type="EMBL" id="FMCX01000006">
    <property type="protein sequence ID" value="SCF33880.1"/>
    <property type="molecule type" value="Genomic_DNA"/>
</dbReference>
<name>A0A1C4ZLE1_9ACTN</name>
<dbReference type="AlphaFoldDB" id="A0A1C4ZLE1"/>
<dbReference type="Proteomes" id="UP000199504">
    <property type="component" value="Unassembled WGS sequence"/>
</dbReference>
<sequence length="388" mass="43291">MSIEAIRQFKPNLVLVNRRKATGWDSRKRAARELHRLGLQHGIRETPTVEAIEKAMYRHETGRVAVTDPIYRQLYCLAYGAKQHDLFGELTSGGEERPHFSVRSHKFVPAYVGAEAAAVLRDDAGCVPAERQWYACDSAAVEHPEGDCTLYVWPCGSAVFHLVESLQMSSIAALAAWRKVSYGDNIKWASDYLTRTVPGTDVAGLYVLGTHWVTEPAWPAELVEPALRIMSTPSVLLHRDRPMDDEHLAHAELIEQSLLADAYDHGGIESFGVRGISSGYASWSGVVYHPVAPERALTETELVACELAVQSMWAFTDAITRRIEQGGDPDVSPEHGWRYLRGIRSRLTTSRPRETGQHQAMRRAVLRTSDLLPALEQAIETLRDTDRG</sequence>
<protein>
    <submittedName>
        <fullName evidence="1">Uncharacterized protein</fullName>
    </submittedName>
</protein>
<keyword evidence="2" id="KW-1185">Reference proteome</keyword>
<reference evidence="2" key="1">
    <citation type="submission" date="2016-06" db="EMBL/GenBank/DDBJ databases">
        <authorList>
            <person name="Varghese N."/>
            <person name="Submissions Spin"/>
        </authorList>
    </citation>
    <scope>NUCLEOTIDE SEQUENCE [LARGE SCALE GENOMIC DNA]</scope>
    <source>
        <strain evidence="2">DSM 44830</strain>
    </source>
</reference>
<accession>A0A1C4ZLE1</accession>
<proteinExistence type="predicted"/>
<evidence type="ECO:0000313" key="1">
    <source>
        <dbReference type="EMBL" id="SCF33880.1"/>
    </source>
</evidence>
<dbReference type="OrthoDB" id="3397572at2"/>
<evidence type="ECO:0000313" key="2">
    <source>
        <dbReference type="Proteomes" id="UP000199504"/>
    </source>
</evidence>
<gene>
    <name evidence="1" type="ORF">GA0070564_10638</name>
</gene>